<dbReference type="InterPro" id="IPR005312">
    <property type="entry name" value="DUF1759"/>
</dbReference>
<gene>
    <name evidence="1" type="ORF">HPB51_029107</name>
</gene>
<accession>A0A9J6CVG6</accession>
<evidence type="ECO:0000313" key="1">
    <source>
        <dbReference type="EMBL" id="KAH7934532.1"/>
    </source>
</evidence>
<protein>
    <recommendedName>
        <fullName evidence="3">Tick transposon</fullName>
    </recommendedName>
</protein>
<reference evidence="1" key="1">
    <citation type="journal article" date="2020" name="Cell">
        <title>Large-Scale Comparative Analyses of Tick Genomes Elucidate Their Genetic Diversity and Vector Capacities.</title>
        <authorList>
            <consortium name="Tick Genome and Microbiome Consortium (TIGMIC)"/>
            <person name="Jia N."/>
            <person name="Wang J."/>
            <person name="Shi W."/>
            <person name="Du L."/>
            <person name="Sun Y."/>
            <person name="Zhan W."/>
            <person name="Jiang J.F."/>
            <person name="Wang Q."/>
            <person name="Zhang B."/>
            <person name="Ji P."/>
            <person name="Bell-Sakyi L."/>
            <person name="Cui X.M."/>
            <person name="Yuan T.T."/>
            <person name="Jiang B.G."/>
            <person name="Yang W.F."/>
            <person name="Lam T.T."/>
            <person name="Chang Q.C."/>
            <person name="Ding S.J."/>
            <person name="Wang X.J."/>
            <person name="Zhu J.G."/>
            <person name="Ruan X.D."/>
            <person name="Zhao L."/>
            <person name="Wei J.T."/>
            <person name="Ye R.Z."/>
            <person name="Que T.C."/>
            <person name="Du C.H."/>
            <person name="Zhou Y.H."/>
            <person name="Cheng J.X."/>
            <person name="Dai P.F."/>
            <person name="Guo W.B."/>
            <person name="Han X.H."/>
            <person name="Huang E.J."/>
            <person name="Li L.F."/>
            <person name="Wei W."/>
            <person name="Gao Y.C."/>
            <person name="Liu J.Z."/>
            <person name="Shao H.Z."/>
            <person name="Wang X."/>
            <person name="Wang C.C."/>
            <person name="Yang T.C."/>
            <person name="Huo Q.B."/>
            <person name="Li W."/>
            <person name="Chen H.Y."/>
            <person name="Chen S.E."/>
            <person name="Zhou L.G."/>
            <person name="Ni X.B."/>
            <person name="Tian J.H."/>
            <person name="Sheng Y."/>
            <person name="Liu T."/>
            <person name="Pan Y.S."/>
            <person name="Xia L.Y."/>
            <person name="Li J."/>
            <person name="Zhao F."/>
            <person name="Cao W.C."/>
        </authorList>
    </citation>
    <scope>NUCLEOTIDE SEQUENCE</scope>
    <source>
        <strain evidence="1">Rmic-2018</strain>
    </source>
</reference>
<comment type="caution">
    <text evidence="1">The sequence shown here is derived from an EMBL/GenBank/DDBJ whole genome shotgun (WGS) entry which is preliminary data.</text>
</comment>
<keyword evidence="2" id="KW-1185">Reference proteome</keyword>
<dbReference type="Proteomes" id="UP000821866">
    <property type="component" value="Unassembled WGS sequence"/>
</dbReference>
<reference evidence="1" key="2">
    <citation type="submission" date="2021-09" db="EMBL/GenBank/DDBJ databases">
        <authorList>
            <person name="Jia N."/>
            <person name="Wang J."/>
            <person name="Shi W."/>
            <person name="Du L."/>
            <person name="Sun Y."/>
            <person name="Zhan W."/>
            <person name="Jiang J."/>
            <person name="Wang Q."/>
            <person name="Zhang B."/>
            <person name="Ji P."/>
            <person name="Sakyi L.B."/>
            <person name="Cui X."/>
            <person name="Yuan T."/>
            <person name="Jiang B."/>
            <person name="Yang W."/>
            <person name="Lam T.T.-Y."/>
            <person name="Chang Q."/>
            <person name="Ding S."/>
            <person name="Wang X."/>
            <person name="Zhu J."/>
            <person name="Ruan X."/>
            <person name="Zhao L."/>
            <person name="Wei J."/>
            <person name="Que T."/>
            <person name="Du C."/>
            <person name="Cheng J."/>
            <person name="Dai P."/>
            <person name="Han X."/>
            <person name="Huang E."/>
            <person name="Gao Y."/>
            <person name="Liu J."/>
            <person name="Shao H."/>
            <person name="Ye R."/>
            <person name="Li L."/>
            <person name="Wei W."/>
            <person name="Wang X."/>
            <person name="Wang C."/>
            <person name="Huo Q."/>
            <person name="Li W."/>
            <person name="Guo W."/>
            <person name="Chen H."/>
            <person name="Chen S."/>
            <person name="Zhou L."/>
            <person name="Zhou L."/>
            <person name="Ni X."/>
            <person name="Tian J."/>
            <person name="Zhou Y."/>
            <person name="Sheng Y."/>
            <person name="Liu T."/>
            <person name="Pan Y."/>
            <person name="Xia L."/>
            <person name="Li J."/>
            <person name="Zhao F."/>
            <person name="Cao W."/>
        </authorList>
    </citation>
    <scope>NUCLEOTIDE SEQUENCE</scope>
    <source>
        <strain evidence="1">Rmic-2018</strain>
        <tissue evidence="1">Larvae</tissue>
    </source>
</reference>
<evidence type="ECO:0000313" key="2">
    <source>
        <dbReference type="Proteomes" id="UP000821866"/>
    </source>
</evidence>
<dbReference type="EMBL" id="JABSTU010006305">
    <property type="protein sequence ID" value="KAH7934532.1"/>
    <property type="molecule type" value="Genomic_DNA"/>
</dbReference>
<sequence length="184" mass="20649">MNKLRRHRGIIRGATTRLRSEASKVLWRDTLPSSADLQKILDALRDKDSALVKLDKQTTDVLDREEFGEEAQGALECTARTALPKLRLPVLNDENCELRGFWEHYEATIHTHLNLTGIGIFKYLTTYLSGTANQAIERIRLTEANNNIAVKHAQTPLAFLQDADCVRGHADESLLQAGSMHCQS</sequence>
<dbReference type="Pfam" id="PF03564">
    <property type="entry name" value="DUF1759"/>
    <property type="match status" value="1"/>
</dbReference>
<name>A0A9J6CVG6_RHIMP</name>
<organism evidence="1 2">
    <name type="scientific">Rhipicephalus microplus</name>
    <name type="common">Cattle tick</name>
    <name type="synonym">Boophilus microplus</name>
    <dbReference type="NCBI Taxonomy" id="6941"/>
    <lineage>
        <taxon>Eukaryota</taxon>
        <taxon>Metazoa</taxon>
        <taxon>Ecdysozoa</taxon>
        <taxon>Arthropoda</taxon>
        <taxon>Chelicerata</taxon>
        <taxon>Arachnida</taxon>
        <taxon>Acari</taxon>
        <taxon>Parasitiformes</taxon>
        <taxon>Ixodida</taxon>
        <taxon>Ixodoidea</taxon>
        <taxon>Ixodidae</taxon>
        <taxon>Rhipicephalinae</taxon>
        <taxon>Rhipicephalus</taxon>
        <taxon>Boophilus</taxon>
    </lineage>
</organism>
<proteinExistence type="predicted"/>
<evidence type="ECO:0008006" key="3">
    <source>
        <dbReference type="Google" id="ProtNLM"/>
    </source>
</evidence>
<dbReference type="AlphaFoldDB" id="A0A9J6CVG6"/>